<gene>
    <name evidence="2" type="ORF">NDU88_003302</name>
</gene>
<dbReference type="Proteomes" id="UP001066276">
    <property type="component" value="Chromosome 1_1"/>
</dbReference>
<evidence type="ECO:0000313" key="3">
    <source>
        <dbReference type="Proteomes" id="UP001066276"/>
    </source>
</evidence>
<sequence>MSQRFTPVDREVPQMLNDPDRGAPSLTEGPPIEFKASAPRKAIGTLARRGGGWWGPPLWIQAKERTWTPLSPTVYVRVGWAEGGPHRETEPLWSNLTLKKQHTHRGKNAGATAGGHHEGPPTGPDDHQNSEQDQGSGPLPH</sequence>
<evidence type="ECO:0000256" key="1">
    <source>
        <dbReference type="SAM" id="MobiDB-lite"/>
    </source>
</evidence>
<name>A0AAV7WUZ0_PLEWA</name>
<reference evidence="2" key="1">
    <citation type="journal article" date="2022" name="bioRxiv">
        <title>Sequencing and chromosome-scale assembly of the giantPleurodeles waltlgenome.</title>
        <authorList>
            <person name="Brown T."/>
            <person name="Elewa A."/>
            <person name="Iarovenko S."/>
            <person name="Subramanian E."/>
            <person name="Araus A.J."/>
            <person name="Petzold A."/>
            <person name="Susuki M."/>
            <person name="Suzuki K.-i.T."/>
            <person name="Hayashi T."/>
            <person name="Toyoda A."/>
            <person name="Oliveira C."/>
            <person name="Osipova E."/>
            <person name="Leigh N.D."/>
            <person name="Simon A."/>
            <person name="Yun M.H."/>
        </authorList>
    </citation>
    <scope>NUCLEOTIDE SEQUENCE</scope>
    <source>
        <strain evidence="2">20211129_DDA</strain>
        <tissue evidence="2">Liver</tissue>
    </source>
</reference>
<feature type="region of interest" description="Disordered" evidence="1">
    <location>
        <begin position="97"/>
        <end position="141"/>
    </location>
</feature>
<keyword evidence="3" id="KW-1185">Reference proteome</keyword>
<organism evidence="2 3">
    <name type="scientific">Pleurodeles waltl</name>
    <name type="common">Iberian ribbed newt</name>
    <dbReference type="NCBI Taxonomy" id="8319"/>
    <lineage>
        <taxon>Eukaryota</taxon>
        <taxon>Metazoa</taxon>
        <taxon>Chordata</taxon>
        <taxon>Craniata</taxon>
        <taxon>Vertebrata</taxon>
        <taxon>Euteleostomi</taxon>
        <taxon>Amphibia</taxon>
        <taxon>Batrachia</taxon>
        <taxon>Caudata</taxon>
        <taxon>Salamandroidea</taxon>
        <taxon>Salamandridae</taxon>
        <taxon>Pleurodelinae</taxon>
        <taxon>Pleurodeles</taxon>
    </lineage>
</organism>
<feature type="region of interest" description="Disordered" evidence="1">
    <location>
        <begin position="1"/>
        <end position="39"/>
    </location>
</feature>
<proteinExistence type="predicted"/>
<dbReference type="AlphaFoldDB" id="A0AAV7WUZ0"/>
<protein>
    <submittedName>
        <fullName evidence="2">Uncharacterized protein</fullName>
    </submittedName>
</protein>
<accession>A0AAV7WUZ0</accession>
<comment type="caution">
    <text evidence="2">The sequence shown here is derived from an EMBL/GenBank/DDBJ whole genome shotgun (WGS) entry which is preliminary data.</text>
</comment>
<evidence type="ECO:0000313" key="2">
    <source>
        <dbReference type="EMBL" id="KAJ1215694.1"/>
    </source>
</evidence>
<dbReference type="EMBL" id="JANPWB010000001">
    <property type="protein sequence ID" value="KAJ1215694.1"/>
    <property type="molecule type" value="Genomic_DNA"/>
</dbReference>
<feature type="compositionally biased region" description="Basic and acidic residues" evidence="1">
    <location>
        <begin position="115"/>
        <end position="130"/>
    </location>
</feature>